<proteinExistence type="predicted"/>
<dbReference type="GO" id="GO:0016811">
    <property type="term" value="F:hydrolase activity, acting on carbon-nitrogen (but not peptide) bonds, in linear amides"/>
    <property type="evidence" value="ECO:0007669"/>
    <property type="project" value="InterPro"/>
</dbReference>
<dbReference type="InterPro" id="IPR013108">
    <property type="entry name" value="Amidohydro_3"/>
</dbReference>
<dbReference type="InterPro" id="IPR011059">
    <property type="entry name" value="Metal-dep_hydrolase_composite"/>
</dbReference>
<organism evidence="2">
    <name type="scientific">marine sediment metagenome</name>
    <dbReference type="NCBI Taxonomy" id="412755"/>
    <lineage>
        <taxon>unclassified sequences</taxon>
        <taxon>metagenomes</taxon>
        <taxon>ecological metagenomes</taxon>
    </lineage>
</organism>
<dbReference type="PANTHER" id="PTHR11647">
    <property type="entry name" value="HYDRANTOINASE/DIHYDROPYRIMIDINASE FAMILY MEMBER"/>
    <property type="match status" value="1"/>
</dbReference>
<feature type="domain" description="Amidohydrolase 3" evidence="1">
    <location>
        <begin position="69"/>
        <end position="232"/>
    </location>
</feature>
<dbReference type="SUPFAM" id="SSF51338">
    <property type="entry name" value="Composite domain of metallo-dependent hydrolases"/>
    <property type="match status" value="1"/>
</dbReference>
<dbReference type="InterPro" id="IPR050378">
    <property type="entry name" value="Metallo-dep_Hydrolases_sf"/>
</dbReference>
<dbReference type="AlphaFoldDB" id="A0A0F9PCF3"/>
<dbReference type="Gene3D" id="3.30.1490.130">
    <property type="entry name" value="D-aminoacylase. Domain 3"/>
    <property type="match status" value="1"/>
</dbReference>
<dbReference type="Gene3D" id="3.20.20.140">
    <property type="entry name" value="Metal-dependent hydrolases"/>
    <property type="match status" value="2"/>
</dbReference>
<sequence>MFKRWLILFSALAIMMFSLAGSKDGKFDILVKNGKIIDGTGNPWFYGDVGITGDTITEIGDLSGRTAAKTIDAKGLAVSPGFIDAHTHCDGGLGRPDANANLNYLIQGTTTVVTGNCGDGTFEIAKTKDKWEKQGIGTNAVHLVGFGTVRRSVMGVEPRDATPEELDKIKEIVRQAMREGAWGISTGLEYIPGRYAATEEIIEVTKVVGEFGGIYASHQRNEFDRVPESTQETIRIAEEAGVRANVSHFKVCRKDYWGKMKETVKLINDARTRGVYVVADMYPYHYASGGRILPIARNAGWAPFHLPNDMEPFAELRKKMRDRNLPDSEREKLKKQYVDELAKALADKSKRKQIRKSVLEGEPHRPSAVALAGWDSYLVTIAEKNAHLVGKILSDIAKEQNKDPFDLAADLVIDEPDLYVACGVMSEDDMKYAMKQDWLMFSSDGDAVPILKETDVPRIGHPRAFGSQARVLRKYVREEKLLTLENAVKKMTSLPASFLQIKDRGLLMKGYRADIVIFDPETVRDNGTNSDARQYSTGTEYVIVNGKISIENGKYNGALSGKLLLLTENK</sequence>
<reference evidence="2" key="1">
    <citation type="journal article" date="2015" name="Nature">
        <title>Complex archaea that bridge the gap between prokaryotes and eukaryotes.</title>
        <authorList>
            <person name="Spang A."/>
            <person name="Saw J.H."/>
            <person name="Jorgensen S.L."/>
            <person name="Zaremba-Niedzwiedzka K."/>
            <person name="Martijn J."/>
            <person name="Lind A.E."/>
            <person name="van Eijk R."/>
            <person name="Schleper C."/>
            <person name="Guy L."/>
            <person name="Ettema T.J."/>
        </authorList>
    </citation>
    <scope>NUCLEOTIDE SEQUENCE</scope>
</reference>
<evidence type="ECO:0000259" key="1">
    <source>
        <dbReference type="Pfam" id="PF07969"/>
    </source>
</evidence>
<dbReference type="EMBL" id="LAZR01003085">
    <property type="protein sequence ID" value="KKN22192.1"/>
    <property type="molecule type" value="Genomic_DNA"/>
</dbReference>
<gene>
    <name evidence="2" type="ORF">LCGC14_0917760</name>
</gene>
<dbReference type="InterPro" id="IPR023100">
    <property type="entry name" value="D-aminoacylase_insert_dom_sf"/>
</dbReference>
<dbReference type="SUPFAM" id="SSF51556">
    <property type="entry name" value="Metallo-dependent hydrolases"/>
    <property type="match status" value="1"/>
</dbReference>
<dbReference type="Gene3D" id="2.30.40.10">
    <property type="entry name" value="Urease, subunit C, domain 1"/>
    <property type="match status" value="2"/>
</dbReference>
<protein>
    <recommendedName>
        <fullName evidence="1">Amidohydrolase 3 domain-containing protein</fullName>
    </recommendedName>
</protein>
<accession>A0A0F9PCF3</accession>
<dbReference type="PANTHER" id="PTHR11647:SF1">
    <property type="entry name" value="COLLAPSIN RESPONSE MEDIATOR PROTEIN"/>
    <property type="match status" value="1"/>
</dbReference>
<dbReference type="CDD" id="cd01297">
    <property type="entry name" value="D-aminoacylase"/>
    <property type="match status" value="1"/>
</dbReference>
<name>A0A0F9PCF3_9ZZZZ</name>
<dbReference type="Pfam" id="PF07969">
    <property type="entry name" value="Amidohydro_3"/>
    <property type="match status" value="2"/>
</dbReference>
<dbReference type="InterPro" id="IPR032466">
    <property type="entry name" value="Metal_Hydrolase"/>
</dbReference>
<evidence type="ECO:0000313" key="2">
    <source>
        <dbReference type="EMBL" id="KKN22192.1"/>
    </source>
</evidence>
<feature type="domain" description="Amidohydrolase 3" evidence="1">
    <location>
        <begin position="474"/>
        <end position="548"/>
    </location>
</feature>
<comment type="caution">
    <text evidence="2">The sequence shown here is derived from an EMBL/GenBank/DDBJ whole genome shotgun (WGS) entry which is preliminary data.</text>
</comment>